<evidence type="ECO:0000313" key="2">
    <source>
        <dbReference type="Proteomes" id="UP000032552"/>
    </source>
</evidence>
<dbReference type="Proteomes" id="UP000032552">
    <property type="component" value="Unassembled WGS sequence"/>
</dbReference>
<name>A0A0C9QAF1_LACPA</name>
<dbReference type="RefSeq" id="WP_045624646.1">
    <property type="nucleotide sequence ID" value="NZ_BAYM01000009.1"/>
</dbReference>
<comment type="caution">
    <text evidence="1">The sequence shown here is derived from an EMBL/GenBank/DDBJ whole genome shotgun (WGS) entry which is preliminary data.</text>
</comment>
<evidence type="ECO:0000313" key="1">
    <source>
        <dbReference type="EMBL" id="GAN35653.1"/>
    </source>
</evidence>
<dbReference type="AlphaFoldDB" id="A0A0C9QAF1"/>
<sequence length="87" mass="10028">MKTGDNTFDDIYVSKETGKVVGVILDERDYKLVPFRKCDNPMAYKMAKKKTRDILSSLCSLAFIEAPNMNKLADRIVDCVYRKEDEK</sequence>
<gene>
    <name evidence="1" type="ORF">LC0644_0242</name>
</gene>
<accession>A0A0C9QAF1</accession>
<organism evidence="1 2">
    <name type="scientific">Lacticaseibacillus paracasei NRIC 0644</name>
    <dbReference type="NCBI Taxonomy" id="1435038"/>
    <lineage>
        <taxon>Bacteria</taxon>
        <taxon>Bacillati</taxon>
        <taxon>Bacillota</taxon>
        <taxon>Bacilli</taxon>
        <taxon>Lactobacillales</taxon>
        <taxon>Lactobacillaceae</taxon>
        <taxon>Lacticaseibacillus</taxon>
    </lineage>
</organism>
<dbReference type="EMBL" id="BAYM01000009">
    <property type="protein sequence ID" value="GAN35653.1"/>
    <property type="molecule type" value="Genomic_DNA"/>
</dbReference>
<protein>
    <submittedName>
        <fullName evidence="1">Phage protein</fullName>
    </submittedName>
</protein>
<reference evidence="2" key="1">
    <citation type="submission" date="2014-05" db="EMBL/GenBank/DDBJ databases">
        <title>Whole genome sequencing of Lactobacillus casei NRIC0644.</title>
        <authorList>
            <person name="Atarashi H."/>
            <person name="Yoshida Y."/>
            <person name="Fujimura S."/>
            <person name="Tanaka N."/>
            <person name="Shiwa Y."/>
            <person name="Yoshikawa H."/>
            <person name="Okada S."/>
            <person name="Nakagawa J."/>
        </authorList>
    </citation>
    <scope>NUCLEOTIDE SEQUENCE [LARGE SCALE GENOMIC DNA]</scope>
    <source>
        <strain evidence="2">NRIC0644</strain>
    </source>
</reference>
<proteinExistence type="predicted"/>